<gene>
    <name evidence="1" type="ORF">SNAT2548_LOCUS12014</name>
</gene>
<evidence type="ECO:0000313" key="2">
    <source>
        <dbReference type="Proteomes" id="UP000604046"/>
    </source>
</evidence>
<dbReference type="EMBL" id="CAJNDS010001113">
    <property type="protein sequence ID" value="CAE7248329.1"/>
    <property type="molecule type" value="Genomic_DNA"/>
</dbReference>
<dbReference type="AlphaFoldDB" id="A0A812LIU6"/>
<proteinExistence type="predicted"/>
<evidence type="ECO:0000313" key="1">
    <source>
        <dbReference type="EMBL" id="CAE7248329.1"/>
    </source>
</evidence>
<keyword evidence="2" id="KW-1185">Reference proteome</keyword>
<comment type="caution">
    <text evidence="1">The sequence shown here is derived from an EMBL/GenBank/DDBJ whole genome shotgun (WGS) entry which is preliminary data.</text>
</comment>
<dbReference type="OrthoDB" id="429437at2759"/>
<organism evidence="1 2">
    <name type="scientific">Symbiodinium natans</name>
    <dbReference type="NCBI Taxonomy" id="878477"/>
    <lineage>
        <taxon>Eukaryota</taxon>
        <taxon>Sar</taxon>
        <taxon>Alveolata</taxon>
        <taxon>Dinophyceae</taxon>
        <taxon>Suessiales</taxon>
        <taxon>Symbiodiniaceae</taxon>
        <taxon>Symbiodinium</taxon>
    </lineage>
</organism>
<accession>A0A812LIU6</accession>
<sequence length="186" mass="19778">MRTQAVLKAADYQQQLRVCNAFPSEKSLDVVKGASLLTKEPLQYLQCNSFDEPLKAGDNLEFKSGNATAGVFTVYDVPKHDAIFVLVAHKRAALASQSGYELDFLSHVFAPADTAQLAVIDAYNGPESNMSISTVGGNESRSEQLSFGTATGINSGTYDIILAANGRPQSISFTAAKKELGALTPG</sequence>
<protein>
    <submittedName>
        <fullName evidence="1">Uncharacterized protein</fullName>
    </submittedName>
</protein>
<dbReference type="Proteomes" id="UP000604046">
    <property type="component" value="Unassembled WGS sequence"/>
</dbReference>
<reference evidence="1" key="1">
    <citation type="submission" date="2021-02" db="EMBL/GenBank/DDBJ databases">
        <authorList>
            <person name="Dougan E. K."/>
            <person name="Rhodes N."/>
            <person name="Thang M."/>
            <person name="Chan C."/>
        </authorList>
    </citation>
    <scope>NUCLEOTIDE SEQUENCE</scope>
</reference>
<name>A0A812LIU6_9DINO</name>